<reference evidence="12 13" key="1">
    <citation type="journal article" date="2015" name="Nature">
        <title>rRNA introns, odd ribosomes, and small enigmatic genomes across a large radiation of phyla.</title>
        <authorList>
            <person name="Brown C.T."/>
            <person name="Hug L.A."/>
            <person name="Thomas B.C."/>
            <person name="Sharon I."/>
            <person name="Castelle C.J."/>
            <person name="Singh A."/>
            <person name="Wilkins M.J."/>
            <person name="Williams K.H."/>
            <person name="Banfield J.F."/>
        </authorList>
    </citation>
    <scope>NUCLEOTIDE SEQUENCE [LARGE SCALE GENOMIC DNA]</scope>
</reference>
<name>A0A0G0Q1V6_9BACT</name>
<dbReference type="Proteomes" id="UP000034539">
    <property type="component" value="Unassembled WGS sequence"/>
</dbReference>
<dbReference type="PANTHER" id="PTHR37940:SF1">
    <property type="entry name" value="LYSINE--TRNA LIGASE"/>
    <property type="match status" value="1"/>
</dbReference>
<dbReference type="Gene3D" id="1.10.10.350">
    <property type="match status" value="1"/>
</dbReference>
<dbReference type="Pfam" id="PF01921">
    <property type="entry name" value="tRNA-synt_1f"/>
    <property type="match status" value="1"/>
</dbReference>
<dbReference type="PANTHER" id="PTHR37940">
    <property type="entry name" value="LYSINE--TRNA LIGASE"/>
    <property type="match status" value="1"/>
</dbReference>
<dbReference type="GO" id="GO:0004826">
    <property type="term" value="F:phenylalanine-tRNA ligase activity"/>
    <property type="evidence" value="ECO:0007669"/>
    <property type="project" value="InterPro"/>
</dbReference>
<dbReference type="Gene3D" id="3.50.40.10">
    <property type="entry name" value="Phenylalanyl-trna Synthetase, Chain B, domain 3"/>
    <property type="match status" value="1"/>
</dbReference>
<dbReference type="InterPro" id="IPR020825">
    <property type="entry name" value="Phe-tRNA_synthase-like_B3/B4"/>
</dbReference>
<dbReference type="InterPro" id="IPR008925">
    <property type="entry name" value="aa_tRNA-synth_I_cd-bd_sf"/>
</dbReference>
<dbReference type="EMBL" id="LBXN01000002">
    <property type="protein sequence ID" value="KKR34364.1"/>
    <property type="molecule type" value="Genomic_DNA"/>
</dbReference>
<keyword evidence="5 10" id="KW-0547">Nucleotide-binding</keyword>
<proteinExistence type="inferred from homology"/>
<sequence length="782" mass="88957">MTRRRGGFLLYNTNHMFWADEVAEKLKVRNLPLEHVDDMKTPSGHVHVGSLRGVVIHDLVHNALLNQEVKSVYTYVINDMDPMDGLPIYLSQEKYLPEMGKPLFMVPSPEEGFGSYAEYFAKEFIEVIEKIGSHPEIIWSSHLYKEGKMDLSIKTILDNAERVRKIYQEVSGSQKDIDWYPYSPVCPNCGKIGSTKVYFWDGKKVKFKCLPDLVDWAKGCGTVAEIEPAGLNGKLPWKLDWAAHWKAMGVTVEWAGKDHMSQGGSHQIASRISEEILNYPTPHAEIYEHFLIGGAKMSSSKGLGLTAKSSIEIIPPYLVRFLMVRVPYQRAINFDPSGWTIPDLFDEFDKSANAYWNKGDELLSRIFELSIIDKQYLTPLYLPRFRTIAGFLHLPNMNILSWCEKDKGEPLNEIEKDVLNERVQFAKIWIEKYAPDEEKFILKEEVPGEAESLNLQQKKYLEELVFVFQKEVTPEELQTILFSKAKEIGISTKDAFAAIYLSLIGKSFGPKAAWFLTNIPRDFLVKRFNEVVNGSSEITVEKFSFETIKTKDIFSVGEDVVTRYPSVSIGVAIIKGVKILKSDENLEKAKNELLNSLTDLTTEQLGLSPEVISYRKLYKETGVDWHSRRPSPEALLRRVALNKGLYTVNTCVDAYNLIVMKNRVSVGAFDADNIVFPTVLRFAKEGEEIHLLGDENPTKYKAGEIAYFDQKGGFNMDFNYRDAQRTMVTEKTTNLYINVDGVYDVTREKVERTLQETIEIIQNYCGGKVEKAGIVRQSHAAA</sequence>
<dbReference type="Gene3D" id="3.40.50.620">
    <property type="entry name" value="HUPs"/>
    <property type="match status" value="2"/>
</dbReference>
<evidence type="ECO:0000259" key="11">
    <source>
        <dbReference type="SMART" id="SM00873"/>
    </source>
</evidence>
<dbReference type="GO" id="GO:0004824">
    <property type="term" value="F:lysine-tRNA ligase activity"/>
    <property type="evidence" value="ECO:0007669"/>
    <property type="project" value="UniProtKB-UniRule"/>
</dbReference>
<dbReference type="SUPFAM" id="SSF52374">
    <property type="entry name" value="Nucleotidylyl transferase"/>
    <property type="match status" value="1"/>
</dbReference>
<dbReference type="Pfam" id="PF03483">
    <property type="entry name" value="B3_4"/>
    <property type="match status" value="1"/>
</dbReference>
<dbReference type="GO" id="GO:0005737">
    <property type="term" value="C:cytoplasm"/>
    <property type="evidence" value="ECO:0007669"/>
    <property type="project" value="UniProtKB-SubCell"/>
</dbReference>
<evidence type="ECO:0000256" key="9">
    <source>
        <dbReference type="ARBA" id="ARBA00048573"/>
    </source>
</evidence>
<dbReference type="AlphaFoldDB" id="A0A0G0Q1V6"/>
<evidence type="ECO:0000256" key="4">
    <source>
        <dbReference type="ARBA" id="ARBA00022598"/>
    </source>
</evidence>
<dbReference type="GO" id="GO:0006430">
    <property type="term" value="P:lysyl-tRNA aminoacylation"/>
    <property type="evidence" value="ECO:0007669"/>
    <property type="project" value="UniProtKB-UniRule"/>
</dbReference>
<keyword evidence="3 10" id="KW-0963">Cytoplasm</keyword>
<comment type="caution">
    <text evidence="12">The sequence shown here is derived from an EMBL/GenBank/DDBJ whole genome shotgun (WGS) entry which is preliminary data.</text>
</comment>
<dbReference type="NCBIfam" id="TIGR00467">
    <property type="entry name" value="lysS_arch"/>
    <property type="match status" value="1"/>
</dbReference>
<keyword evidence="8 10" id="KW-0030">Aminoacyl-tRNA synthetase</keyword>
<keyword evidence="4 10" id="KW-0436">Ligase</keyword>
<accession>A0A0G0Q1V6</accession>
<evidence type="ECO:0000313" key="13">
    <source>
        <dbReference type="Proteomes" id="UP000034539"/>
    </source>
</evidence>
<evidence type="ECO:0000256" key="8">
    <source>
        <dbReference type="ARBA" id="ARBA00023146"/>
    </source>
</evidence>
<dbReference type="SUPFAM" id="SSF56037">
    <property type="entry name" value="PheT/TilS domain"/>
    <property type="match status" value="1"/>
</dbReference>
<dbReference type="InterPro" id="IPR020751">
    <property type="entry name" value="aa-tRNA-synth_I_codon-bd_sub2"/>
</dbReference>
<comment type="caution">
    <text evidence="10">Lacks conserved residue(s) required for the propagation of feature annotation.</text>
</comment>
<dbReference type="GO" id="GO:0005524">
    <property type="term" value="F:ATP binding"/>
    <property type="evidence" value="ECO:0007669"/>
    <property type="project" value="UniProtKB-UniRule"/>
</dbReference>
<evidence type="ECO:0000256" key="5">
    <source>
        <dbReference type="ARBA" id="ARBA00022741"/>
    </source>
</evidence>
<dbReference type="EC" id="6.1.1.6" evidence="10"/>
<dbReference type="SMART" id="SM00873">
    <property type="entry name" value="B3_4"/>
    <property type="match status" value="1"/>
</dbReference>
<comment type="similarity">
    <text evidence="2 10">Belongs to the class-I aminoacyl-tRNA synthetase family.</text>
</comment>
<dbReference type="HAMAP" id="MF_00177">
    <property type="entry name" value="Lys_tRNA_synth_class1"/>
    <property type="match status" value="1"/>
</dbReference>
<dbReference type="InterPro" id="IPR002904">
    <property type="entry name" value="Lys-tRNA-ligase"/>
</dbReference>
<organism evidence="12 13">
    <name type="scientific">Candidatus Gottesmanbacteria bacterium GW2011_GWC2_39_8</name>
    <dbReference type="NCBI Taxonomy" id="1618450"/>
    <lineage>
        <taxon>Bacteria</taxon>
        <taxon>Candidatus Gottesmaniibacteriota</taxon>
    </lineage>
</organism>
<feature type="domain" description="B3/B4 tRNA-binding" evidence="11">
    <location>
        <begin position="613"/>
        <end position="766"/>
    </location>
</feature>
<feature type="short sequence motif" description="'KMSKS' region" evidence="10">
    <location>
        <begin position="296"/>
        <end position="300"/>
    </location>
</feature>
<comment type="catalytic activity">
    <reaction evidence="9 10">
        <text>tRNA(Lys) + L-lysine + ATP = L-lysyl-tRNA(Lys) + AMP + diphosphate</text>
        <dbReference type="Rhea" id="RHEA:20792"/>
        <dbReference type="Rhea" id="RHEA-COMP:9696"/>
        <dbReference type="Rhea" id="RHEA-COMP:9697"/>
        <dbReference type="ChEBI" id="CHEBI:30616"/>
        <dbReference type="ChEBI" id="CHEBI:32551"/>
        <dbReference type="ChEBI" id="CHEBI:33019"/>
        <dbReference type="ChEBI" id="CHEBI:78442"/>
        <dbReference type="ChEBI" id="CHEBI:78529"/>
        <dbReference type="ChEBI" id="CHEBI:456215"/>
        <dbReference type="EC" id="6.1.1.6"/>
    </reaction>
</comment>
<evidence type="ECO:0000256" key="10">
    <source>
        <dbReference type="HAMAP-Rule" id="MF_00177"/>
    </source>
</evidence>
<evidence type="ECO:0000313" key="12">
    <source>
        <dbReference type="EMBL" id="KKR34364.1"/>
    </source>
</evidence>
<evidence type="ECO:0000256" key="6">
    <source>
        <dbReference type="ARBA" id="ARBA00022840"/>
    </source>
</evidence>
<dbReference type="InterPro" id="IPR014729">
    <property type="entry name" value="Rossmann-like_a/b/a_fold"/>
</dbReference>
<dbReference type="PATRIC" id="fig|1618450.3.peg.47"/>
<evidence type="ECO:0000256" key="7">
    <source>
        <dbReference type="ARBA" id="ARBA00022917"/>
    </source>
</evidence>
<evidence type="ECO:0000256" key="3">
    <source>
        <dbReference type="ARBA" id="ARBA00022490"/>
    </source>
</evidence>
<keyword evidence="6 10" id="KW-0067">ATP-binding</keyword>
<comment type="subcellular location">
    <subcellularLocation>
        <location evidence="1 10">Cytoplasm</location>
    </subcellularLocation>
</comment>
<dbReference type="SUPFAM" id="SSF48163">
    <property type="entry name" value="An anticodon-binding domain of class I aminoacyl-tRNA synthetases"/>
    <property type="match status" value="1"/>
</dbReference>
<evidence type="ECO:0000256" key="2">
    <source>
        <dbReference type="ARBA" id="ARBA00005594"/>
    </source>
</evidence>
<gene>
    <name evidence="10" type="primary">lysS</name>
    <name evidence="12" type="ORF">UT63_C0002G0009</name>
</gene>
<protein>
    <recommendedName>
        <fullName evidence="10">Lysine--tRNA ligase</fullName>
        <ecNumber evidence="10">6.1.1.6</ecNumber>
    </recommendedName>
    <alternativeName>
        <fullName evidence="10">Lysyl-tRNA synthetase</fullName>
        <shortName evidence="10">LysRS</shortName>
    </alternativeName>
</protein>
<keyword evidence="7 10" id="KW-0648">Protein biosynthesis</keyword>
<dbReference type="Gene3D" id="1.10.10.770">
    <property type="match status" value="1"/>
</dbReference>
<feature type="short sequence motif" description="'HIGH' region" evidence="10">
    <location>
        <begin position="42"/>
        <end position="50"/>
    </location>
</feature>
<dbReference type="InterPro" id="IPR005146">
    <property type="entry name" value="B3/B4_tRNA-bd"/>
</dbReference>
<dbReference type="GO" id="GO:0000049">
    <property type="term" value="F:tRNA binding"/>
    <property type="evidence" value="ECO:0007669"/>
    <property type="project" value="InterPro"/>
</dbReference>
<evidence type="ECO:0000256" key="1">
    <source>
        <dbReference type="ARBA" id="ARBA00004496"/>
    </source>
</evidence>